<name>A0A5N6NXG7_9ASTR</name>
<dbReference type="AlphaFoldDB" id="A0A5N6NXG7"/>
<dbReference type="Proteomes" id="UP000326396">
    <property type="component" value="Linkage Group LG16"/>
</dbReference>
<protein>
    <submittedName>
        <fullName evidence="1">Uncharacterized protein</fullName>
    </submittedName>
</protein>
<proteinExistence type="predicted"/>
<keyword evidence="2" id="KW-1185">Reference proteome</keyword>
<evidence type="ECO:0000313" key="2">
    <source>
        <dbReference type="Proteomes" id="UP000326396"/>
    </source>
</evidence>
<comment type="caution">
    <text evidence="1">The sequence shown here is derived from an EMBL/GenBank/DDBJ whole genome shotgun (WGS) entry which is preliminary data.</text>
</comment>
<evidence type="ECO:0000313" key="1">
    <source>
        <dbReference type="EMBL" id="KAD5507473.1"/>
    </source>
</evidence>
<organism evidence="1 2">
    <name type="scientific">Mikania micrantha</name>
    <name type="common">bitter vine</name>
    <dbReference type="NCBI Taxonomy" id="192012"/>
    <lineage>
        <taxon>Eukaryota</taxon>
        <taxon>Viridiplantae</taxon>
        <taxon>Streptophyta</taxon>
        <taxon>Embryophyta</taxon>
        <taxon>Tracheophyta</taxon>
        <taxon>Spermatophyta</taxon>
        <taxon>Magnoliopsida</taxon>
        <taxon>eudicotyledons</taxon>
        <taxon>Gunneridae</taxon>
        <taxon>Pentapetalae</taxon>
        <taxon>asterids</taxon>
        <taxon>campanulids</taxon>
        <taxon>Asterales</taxon>
        <taxon>Asteraceae</taxon>
        <taxon>Asteroideae</taxon>
        <taxon>Heliantheae alliance</taxon>
        <taxon>Eupatorieae</taxon>
        <taxon>Mikania</taxon>
    </lineage>
</organism>
<reference evidence="1 2" key="1">
    <citation type="submission" date="2019-05" db="EMBL/GenBank/DDBJ databases">
        <title>Mikania micrantha, genome provides insights into the molecular mechanism of rapid growth.</title>
        <authorList>
            <person name="Liu B."/>
        </authorList>
    </citation>
    <scope>NUCLEOTIDE SEQUENCE [LARGE SCALE GENOMIC DNA]</scope>
    <source>
        <strain evidence="1">NLD-2019</strain>
        <tissue evidence="1">Leaf</tissue>
    </source>
</reference>
<accession>A0A5N6NXG7</accession>
<gene>
    <name evidence="1" type="ORF">E3N88_15176</name>
</gene>
<sequence length="78" mass="9321">MELLDSSRYATERLRILRGTRWLKNIQDSSGILRENSIFLSYRTSASSRRKTHTLHQQITILKPSEVTNHIRDRIYKY</sequence>
<dbReference type="EMBL" id="SZYD01000008">
    <property type="protein sequence ID" value="KAD5507473.1"/>
    <property type="molecule type" value="Genomic_DNA"/>
</dbReference>